<protein>
    <submittedName>
        <fullName evidence="2">Uncharacterized protein</fullName>
    </submittedName>
</protein>
<keyword evidence="3" id="KW-1185">Reference proteome</keyword>
<gene>
    <name evidence="2" type="ORF">INT47_005680</name>
</gene>
<name>A0A8H7QS58_9FUNG</name>
<comment type="caution">
    <text evidence="2">The sequence shown here is derived from an EMBL/GenBank/DDBJ whole genome shotgun (WGS) entry which is preliminary data.</text>
</comment>
<dbReference type="AlphaFoldDB" id="A0A8H7QS58"/>
<sequence>MILNDDLTDDLEGSEVSTTPCPPSQIEFTSNETLKKYVIDHCKENGYLVGGRSRYYPDRRLKFWSSSVIAVARTAASSPVKKTFEDKTHRLSFQVGDRFKLGKRSGCLCCTLLLNNSGHNQESADSLAGHSIAC</sequence>
<accession>A0A8H7QS58</accession>
<evidence type="ECO:0000313" key="2">
    <source>
        <dbReference type="EMBL" id="KAG2197427.1"/>
    </source>
</evidence>
<feature type="region of interest" description="Disordered" evidence="1">
    <location>
        <begin position="1"/>
        <end position="22"/>
    </location>
</feature>
<reference evidence="2" key="1">
    <citation type="submission" date="2020-12" db="EMBL/GenBank/DDBJ databases">
        <title>Metabolic potential, ecology and presence of endohyphal bacteria is reflected in genomic diversity of Mucoromycotina.</title>
        <authorList>
            <person name="Muszewska A."/>
            <person name="Okrasinska A."/>
            <person name="Steczkiewicz K."/>
            <person name="Drgas O."/>
            <person name="Orlowska M."/>
            <person name="Perlinska-Lenart U."/>
            <person name="Aleksandrzak-Piekarczyk T."/>
            <person name="Szatraj K."/>
            <person name="Zielenkiewicz U."/>
            <person name="Pilsyk S."/>
            <person name="Malc E."/>
            <person name="Mieczkowski P."/>
            <person name="Kruszewska J.S."/>
            <person name="Biernat P."/>
            <person name="Pawlowska J."/>
        </authorList>
    </citation>
    <scope>NUCLEOTIDE SEQUENCE</scope>
    <source>
        <strain evidence="2">WA0000017839</strain>
    </source>
</reference>
<evidence type="ECO:0000256" key="1">
    <source>
        <dbReference type="SAM" id="MobiDB-lite"/>
    </source>
</evidence>
<evidence type="ECO:0000313" key="3">
    <source>
        <dbReference type="Proteomes" id="UP000603453"/>
    </source>
</evidence>
<proteinExistence type="predicted"/>
<dbReference type="Proteomes" id="UP000603453">
    <property type="component" value="Unassembled WGS sequence"/>
</dbReference>
<dbReference type="EMBL" id="JAEPRD010000129">
    <property type="protein sequence ID" value="KAG2197427.1"/>
    <property type="molecule type" value="Genomic_DNA"/>
</dbReference>
<feature type="compositionally biased region" description="Acidic residues" evidence="1">
    <location>
        <begin position="1"/>
        <end position="13"/>
    </location>
</feature>
<organism evidence="2 3">
    <name type="scientific">Mucor saturninus</name>
    <dbReference type="NCBI Taxonomy" id="64648"/>
    <lineage>
        <taxon>Eukaryota</taxon>
        <taxon>Fungi</taxon>
        <taxon>Fungi incertae sedis</taxon>
        <taxon>Mucoromycota</taxon>
        <taxon>Mucoromycotina</taxon>
        <taxon>Mucoromycetes</taxon>
        <taxon>Mucorales</taxon>
        <taxon>Mucorineae</taxon>
        <taxon>Mucoraceae</taxon>
        <taxon>Mucor</taxon>
    </lineage>
</organism>